<comment type="caution">
    <text evidence="2">The sequence shown here is derived from an EMBL/GenBank/DDBJ whole genome shotgun (WGS) entry which is preliminary data.</text>
</comment>
<feature type="region of interest" description="Disordered" evidence="1">
    <location>
        <begin position="131"/>
        <end position="156"/>
    </location>
</feature>
<keyword evidence="3" id="KW-1185">Reference proteome</keyword>
<evidence type="ECO:0000313" key="3">
    <source>
        <dbReference type="Proteomes" id="UP000735302"/>
    </source>
</evidence>
<sequence>MHRPHLGSSIRAGTGQIKDIKQLDSSVILAKAKEIFHQTQNKWCAYQPTITENCTLCSHRYSLARGCIKRKTTTADSTERHHTLQENTHSTTGPTDTDNLYDEHHDQPCTSSSLNEGPNNLFTQNHDIATTESHSTSTRNTDISTNTFPSDETDTFNTSPNSTFIATCTSFYSNTNSTIQPSSFPVAKSTPIKPIQTKDSSTSPMVKNEITFSQSLSLSHDTPLSKEEEELTTHLVKRKLNANPKKQTILCKTSGQPMPLQRVVIPRKNMQSVRTPTERKRAKLLHPVRTFVAGDPCSSSDT</sequence>
<feature type="compositionally biased region" description="Polar residues" evidence="1">
    <location>
        <begin position="108"/>
        <end position="118"/>
    </location>
</feature>
<accession>A0AAV4B9W6</accession>
<gene>
    <name evidence="2" type="ORF">PoB_004243800</name>
</gene>
<dbReference type="Proteomes" id="UP000735302">
    <property type="component" value="Unassembled WGS sequence"/>
</dbReference>
<evidence type="ECO:0000313" key="2">
    <source>
        <dbReference type="EMBL" id="GFO15933.1"/>
    </source>
</evidence>
<feature type="region of interest" description="Disordered" evidence="1">
    <location>
        <begin position="182"/>
        <end position="203"/>
    </location>
</feature>
<proteinExistence type="predicted"/>
<feature type="compositionally biased region" description="Polar residues" evidence="1">
    <location>
        <begin position="85"/>
        <end position="98"/>
    </location>
</feature>
<evidence type="ECO:0000256" key="1">
    <source>
        <dbReference type="SAM" id="MobiDB-lite"/>
    </source>
</evidence>
<name>A0AAV4B9W6_9GAST</name>
<protein>
    <submittedName>
        <fullName evidence="2">Nrag8 protein</fullName>
    </submittedName>
</protein>
<feature type="region of interest" description="Disordered" evidence="1">
    <location>
        <begin position="72"/>
        <end position="118"/>
    </location>
</feature>
<organism evidence="2 3">
    <name type="scientific">Plakobranchus ocellatus</name>
    <dbReference type="NCBI Taxonomy" id="259542"/>
    <lineage>
        <taxon>Eukaryota</taxon>
        <taxon>Metazoa</taxon>
        <taxon>Spiralia</taxon>
        <taxon>Lophotrochozoa</taxon>
        <taxon>Mollusca</taxon>
        <taxon>Gastropoda</taxon>
        <taxon>Heterobranchia</taxon>
        <taxon>Euthyneura</taxon>
        <taxon>Panpulmonata</taxon>
        <taxon>Sacoglossa</taxon>
        <taxon>Placobranchoidea</taxon>
        <taxon>Plakobranchidae</taxon>
        <taxon>Plakobranchus</taxon>
    </lineage>
</organism>
<reference evidence="2 3" key="1">
    <citation type="journal article" date="2021" name="Elife">
        <title>Chloroplast acquisition without the gene transfer in kleptoplastic sea slugs, Plakobranchus ocellatus.</title>
        <authorList>
            <person name="Maeda T."/>
            <person name="Takahashi S."/>
            <person name="Yoshida T."/>
            <person name="Shimamura S."/>
            <person name="Takaki Y."/>
            <person name="Nagai Y."/>
            <person name="Toyoda A."/>
            <person name="Suzuki Y."/>
            <person name="Arimoto A."/>
            <person name="Ishii H."/>
            <person name="Satoh N."/>
            <person name="Nishiyama T."/>
            <person name="Hasebe M."/>
            <person name="Maruyama T."/>
            <person name="Minagawa J."/>
            <person name="Obokata J."/>
            <person name="Shigenobu S."/>
        </authorList>
    </citation>
    <scope>NUCLEOTIDE SEQUENCE [LARGE SCALE GENOMIC DNA]</scope>
</reference>
<dbReference type="EMBL" id="BLXT01004632">
    <property type="protein sequence ID" value="GFO15933.1"/>
    <property type="molecule type" value="Genomic_DNA"/>
</dbReference>
<dbReference type="AlphaFoldDB" id="A0AAV4B9W6"/>